<organism evidence="17">
    <name type="scientific">Cyrtodactylus chanhomeae</name>
    <dbReference type="NCBI Taxonomy" id="1234020"/>
    <lineage>
        <taxon>Eukaryota</taxon>
        <taxon>Metazoa</taxon>
        <taxon>Chordata</taxon>
        <taxon>Craniata</taxon>
        <taxon>Vertebrata</taxon>
        <taxon>Euteleostomi</taxon>
        <taxon>Lepidosauria</taxon>
        <taxon>Squamata</taxon>
        <taxon>Bifurcata</taxon>
        <taxon>Gekkota</taxon>
        <taxon>Gekkonidae</taxon>
        <taxon>Gekkoninae</taxon>
        <taxon>Cyrtodactylus</taxon>
    </lineage>
</organism>
<accession>A0A2Z6BF48</accession>
<gene>
    <name evidence="17" type="primary">ND6</name>
</gene>
<dbReference type="EC" id="7.1.1.2" evidence="3 15"/>
<keyword evidence="10 15" id="KW-1133">Transmembrane helix</keyword>
<dbReference type="InterPro" id="IPR001457">
    <property type="entry name" value="NADH_UbQ/plastoQ_OxRdtase_su6"/>
</dbReference>
<feature type="signal peptide" evidence="16">
    <location>
        <begin position="1"/>
        <end position="21"/>
    </location>
</feature>
<dbReference type="PANTHER" id="PTHR11435">
    <property type="entry name" value="NADH UBIQUINONE OXIDOREDUCTASE SUBUNIT ND6"/>
    <property type="match status" value="1"/>
</dbReference>
<sequence length="174" mass="18008">MSYLLFLLSLCFIVGLVGVAANPSPHFGVAGLVLGVIGGCGGLVVLGGSFIGVVLFLIHLGGMLVVFAYSVALAADPFPKAWGSYFVLVRVMGYGVLFLFMVWVLGNVLLLGGLGVTGLDCFGLYGVRGDVGGVVSLFLAGGPILVLCGWGLMLTLFVVLELVRGWSRGGLRVP</sequence>
<evidence type="ECO:0000256" key="9">
    <source>
        <dbReference type="ARBA" id="ARBA00022982"/>
    </source>
</evidence>
<evidence type="ECO:0000256" key="4">
    <source>
        <dbReference type="ARBA" id="ARBA00021095"/>
    </source>
</evidence>
<keyword evidence="5 15" id="KW-0813">Transport</keyword>
<evidence type="ECO:0000256" key="1">
    <source>
        <dbReference type="ARBA" id="ARBA00004225"/>
    </source>
</evidence>
<dbReference type="EMBL" id="AP018117">
    <property type="protein sequence ID" value="BBD20510.1"/>
    <property type="molecule type" value="Genomic_DNA"/>
</dbReference>
<feature type="transmembrane region" description="Helical" evidence="15">
    <location>
        <begin position="133"/>
        <end position="163"/>
    </location>
</feature>
<geneLocation type="mitochondrion" evidence="17"/>
<evidence type="ECO:0000256" key="13">
    <source>
        <dbReference type="ARBA" id="ARBA00023136"/>
    </source>
</evidence>
<feature type="chain" id="PRO_5016284381" description="NADH-ubiquinone oxidoreductase chain 6" evidence="16">
    <location>
        <begin position="22"/>
        <end position="174"/>
    </location>
</feature>
<comment type="similarity">
    <text evidence="2 15">Belongs to the complex I subunit 6 family.</text>
</comment>
<feature type="transmembrane region" description="Helical" evidence="15">
    <location>
        <begin position="108"/>
        <end position="127"/>
    </location>
</feature>
<protein>
    <recommendedName>
        <fullName evidence="4 15">NADH-ubiquinone oxidoreductase chain 6</fullName>
        <ecNumber evidence="3 15">7.1.1.2</ecNumber>
    </recommendedName>
</protein>
<keyword evidence="9 15" id="KW-0249">Electron transport</keyword>
<comment type="catalytic activity">
    <reaction evidence="14 15">
        <text>a ubiquinone + NADH + 5 H(+)(in) = a ubiquinol + NAD(+) + 4 H(+)(out)</text>
        <dbReference type="Rhea" id="RHEA:29091"/>
        <dbReference type="Rhea" id="RHEA-COMP:9565"/>
        <dbReference type="Rhea" id="RHEA-COMP:9566"/>
        <dbReference type="ChEBI" id="CHEBI:15378"/>
        <dbReference type="ChEBI" id="CHEBI:16389"/>
        <dbReference type="ChEBI" id="CHEBI:17976"/>
        <dbReference type="ChEBI" id="CHEBI:57540"/>
        <dbReference type="ChEBI" id="CHEBI:57945"/>
        <dbReference type="EC" id="7.1.1.2"/>
    </reaction>
</comment>
<name>A0A2Z6BF48_9SAUR</name>
<feature type="transmembrane region" description="Helical" evidence="15">
    <location>
        <begin position="29"/>
        <end position="46"/>
    </location>
</feature>
<keyword evidence="8 15" id="KW-1278">Translocase</keyword>
<evidence type="ECO:0000256" key="16">
    <source>
        <dbReference type="SAM" id="SignalP"/>
    </source>
</evidence>
<keyword evidence="12 15" id="KW-0496">Mitochondrion</keyword>
<evidence type="ECO:0000256" key="15">
    <source>
        <dbReference type="RuleBase" id="RU004430"/>
    </source>
</evidence>
<comment type="subcellular location">
    <subcellularLocation>
        <location evidence="1 15">Mitochondrion membrane</location>
        <topology evidence="1 15">Multi-pass membrane protein</topology>
    </subcellularLocation>
</comment>
<evidence type="ECO:0000256" key="2">
    <source>
        <dbReference type="ARBA" id="ARBA00005698"/>
    </source>
</evidence>
<comment type="function">
    <text evidence="15">Core subunit of the mitochondrial membrane respiratory chain NADH dehydrogenase (Complex I) which catalyzes electron transfer from NADH through the respiratory chain, using ubiquinone as an electron acceptor. Essential for the catalytic activity and assembly of complex I.</text>
</comment>
<feature type="transmembrane region" description="Helical" evidence="15">
    <location>
        <begin position="53"/>
        <end position="75"/>
    </location>
</feature>
<evidence type="ECO:0000256" key="5">
    <source>
        <dbReference type="ARBA" id="ARBA00022448"/>
    </source>
</evidence>
<dbReference type="GO" id="GO:0008137">
    <property type="term" value="F:NADH dehydrogenase (ubiquinone) activity"/>
    <property type="evidence" value="ECO:0007669"/>
    <property type="project" value="UniProtKB-UniRule"/>
</dbReference>
<evidence type="ECO:0000256" key="11">
    <source>
        <dbReference type="ARBA" id="ARBA00023027"/>
    </source>
</evidence>
<dbReference type="Pfam" id="PF00499">
    <property type="entry name" value="Oxidored_q3"/>
    <property type="match status" value="1"/>
</dbReference>
<evidence type="ECO:0000256" key="8">
    <source>
        <dbReference type="ARBA" id="ARBA00022967"/>
    </source>
</evidence>
<dbReference type="AlphaFoldDB" id="A0A2Z6BF48"/>
<proteinExistence type="inferred from homology"/>
<evidence type="ECO:0000256" key="7">
    <source>
        <dbReference type="ARBA" id="ARBA00022692"/>
    </source>
</evidence>
<evidence type="ECO:0000256" key="3">
    <source>
        <dbReference type="ARBA" id="ARBA00012944"/>
    </source>
</evidence>
<dbReference type="InterPro" id="IPR050269">
    <property type="entry name" value="ComplexI_Subunit6"/>
</dbReference>
<reference evidence="17" key="1">
    <citation type="journal article" date="2018" name="PeerJ">
        <title>Characterization of five complete Cyrtodactylus mitogenome structures reveals low structural diversity and conservation of repeated sequences in the lineage.</title>
        <authorList>
            <person name="Areesirisuk P."/>
            <person name="Muangmai N."/>
            <person name="Kunya K."/>
            <person name="Singchat W."/>
            <person name="Sillapaprayoon S."/>
            <person name="Lapbenjakul S."/>
            <person name="Thapana W."/>
            <person name="Kantachumpoo A."/>
            <person name="Baicharoen S."/>
            <person name="Rerkamnuaychoke B."/>
            <person name="Peyachoknagul S."/>
            <person name="Han K."/>
            <person name="Srikulnath K."/>
        </authorList>
    </citation>
    <scope>NUCLEOTIDE SEQUENCE</scope>
</reference>
<evidence type="ECO:0000256" key="14">
    <source>
        <dbReference type="ARBA" id="ARBA00049551"/>
    </source>
</evidence>
<feature type="transmembrane region" description="Helical" evidence="15">
    <location>
        <begin position="81"/>
        <end position="101"/>
    </location>
</feature>
<keyword evidence="6 15" id="KW-0679">Respiratory chain</keyword>
<evidence type="ECO:0000256" key="12">
    <source>
        <dbReference type="ARBA" id="ARBA00023128"/>
    </source>
</evidence>
<keyword evidence="7 15" id="KW-0812">Transmembrane</keyword>
<evidence type="ECO:0000256" key="6">
    <source>
        <dbReference type="ARBA" id="ARBA00022660"/>
    </source>
</evidence>
<evidence type="ECO:0000256" key="10">
    <source>
        <dbReference type="ARBA" id="ARBA00022989"/>
    </source>
</evidence>
<dbReference type="PANTHER" id="PTHR11435:SF1">
    <property type="entry name" value="NADH-UBIQUINONE OXIDOREDUCTASE CHAIN 6"/>
    <property type="match status" value="1"/>
</dbReference>
<keyword evidence="11 15" id="KW-0520">NAD</keyword>
<evidence type="ECO:0000313" key="17">
    <source>
        <dbReference type="EMBL" id="BBD20510.1"/>
    </source>
</evidence>
<keyword evidence="16" id="KW-0732">Signal</keyword>
<dbReference type="GO" id="GO:0031966">
    <property type="term" value="C:mitochondrial membrane"/>
    <property type="evidence" value="ECO:0007669"/>
    <property type="project" value="UniProtKB-SubCell"/>
</dbReference>
<keyword evidence="15" id="KW-0830">Ubiquinone</keyword>
<keyword evidence="13 15" id="KW-0472">Membrane</keyword>